<evidence type="ECO:0000313" key="1">
    <source>
        <dbReference type="EMBL" id="SDP44117.1"/>
    </source>
</evidence>
<organism evidence="1 2">
    <name type="scientific">Litchfieldia salsa</name>
    <dbReference type="NCBI Taxonomy" id="930152"/>
    <lineage>
        <taxon>Bacteria</taxon>
        <taxon>Bacillati</taxon>
        <taxon>Bacillota</taxon>
        <taxon>Bacilli</taxon>
        <taxon>Bacillales</taxon>
        <taxon>Bacillaceae</taxon>
        <taxon>Litchfieldia</taxon>
    </lineage>
</organism>
<protein>
    <submittedName>
        <fullName evidence="1">Uncharacterized protein</fullName>
    </submittedName>
</protein>
<dbReference type="AlphaFoldDB" id="A0A1H0SQS4"/>
<dbReference type="RefSeq" id="WP_090851571.1">
    <property type="nucleotide sequence ID" value="NZ_FNJU01000003.1"/>
</dbReference>
<dbReference type="OrthoDB" id="2721244at2"/>
<name>A0A1H0SQS4_9BACI</name>
<dbReference type="EMBL" id="FNJU01000003">
    <property type="protein sequence ID" value="SDP44117.1"/>
    <property type="molecule type" value="Genomic_DNA"/>
</dbReference>
<evidence type="ECO:0000313" key="2">
    <source>
        <dbReference type="Proteomes" id="UP000199159"/>
    </source>
</evidence>
<accession>A0A1H0SQS4</accession>
<dbReference type="Proteomes" id="UP000199159">
    <property type="component" value="Unassembled WGS sequence"/>
</dbReference>
<proteinExistence type="predicted"/>
<keyword evidence="2" id="KW-1185">Reference proteome</keyword>
<gene>
    <name evidence="1" type="ORF">SAMN05216565_10372</name>
</gene>
<reference evidence="2" key="1">
    <citation type="submission" date="2016-10" db="EMBL/GenBank/DDBJ databases">
        <authorList>
            <person name="Varghese N."/>
            <person name="Submissions S."/>
        </authorList>
    </citation>
    <scope>NUCLEOTIDE SEQUENCE [LARGE SCALE GENOMIC DNA]</scope>
    <source>
        <strain evidence="2">IBRC-M10078</strain>
    </source>
</reference>
<sequence length="108" mass="12726">MNENIEKSNDGYTIFKPTGVRHEYPHVDLVKQQVTCIVLYREETYMTVIVDLKHDKIQVQGDVDELGDLSMDREALIDMFKQQACFFIDNNISNPQKYYKELINNESY</sequence>